<sequence length="68" mass="7439">MNLLIEAVSVDQALESWRFAAQQVGDAWQHYLAADRPSVRREAFAAYVAALDLEADAADELFAIAGTE</sequence>
<dbReference type="EMBL" id="JAPDOD010000033">
    <property type="protein sequence ID" value="MDA0164396.1"/>
    <property type="molecule type" value="Genomic_DNA"/>
</dbReference>
<keyword evidence="2" id="KW-1185">Reference proteome</keyword>
<comment type="caution">
    <text evidence="1">The sequence shown here is derived from an EMBL/GenBank/DDBJ whole genome shotgun (WGS) entry which is preliminary data.</text>
</comment>
<dbReference type="Proteomes" id="UP001149140">
    <property type="component" value="Unassembled WGS sequence"/>
</dbReference>
<protein>
    <submittedName>
        <fullName evidence="1">Uncharacterized protein</fullName>
    </submittedName>
</protein>
<gene>
    <name evidence="1" type="ORF">OM076_29265</name>
</gene>
<reference evidence="1" key="1">
    <citation type="submission" date="2022-10" db="EMBL/GenBank/DDBJ databases">
        <title>The WGS of Solirubrobacter ginsenosidimutans DSM 21036.</title>
        <authorList>
            <person name="Jiang Z."/>
        </authorList>
    </citation>
    <scope>NUCLEOTIDE SEQUENCE</scope>
    <source>
        <strain evidence="1">DSM 21036</strain>
    </source>
</reference>
<organism evidence="1 2">
    <name type="scientific">Solirubrobacter ginsenosidimutans</name>
    <dbReference type="NCBI Taxonomy" id="490573"/>
    <lineage>
        <taxon>Bacteria</taxon>
        <taxon>Bacillati</taxon>
        <taxon>Actinomycetota</taxon>
        <taxon>Thermoleophilia</taxon>
        <taxon>Solirubrobacterales</taxon>
        <taxon>Solirubrobacteraceae</taxon>
        <taxon>Solirubrobacter</taxon>
    </lineage>
</organism>
<dbReference type="AlphaFoldDB" id="A0A9X3MZA6"/>
<proteinExistence type="predicted"/>
<dbReference type="RefSeq" id="WP_270043651.1">
    <property type="nucleotide sequence ID" value="NZ_JAPDOD010000033.1"/>
</dbReference>
<evidence type="ECO:0000313" key="2">
    <source>
        <dbReference type="Proteomes" id="UP001149140"/>
    </source>
</evidence>
<name>A0A9X3MZA6_9ACTN</name>
<evidence type="ECO:0000313" key="1">
    <source>
        <dbReference type="EMBL" id="MDA0164396.1"/>
    </source>
</evidence>
<accession>A0A9X3MZA6</accession>